<evidence type="ECO:0000259" key="8">
    <source>
        <dbReference type="PROSITE" id="PS51686"/>
    </source>
</evidence>
<evidence type="ECO:0000256" key="7">
    <source>
        <dbReference type="SAM" id="MobiDB-lite"/>
    </source>
</evidence>
<dbReference type="PROSITE" id="PS51686">
    <property type="entry name" value="SAM_MT_RSMB_NOP"/>
    <property type="match status" value="1"/>
</dbReference>
<feature type="compositionally biased region" description="Low complexity" evidence="7">
    <location>
        <begin position="40"/>
        <end position="57"/>
    </location>
</feature>
<dbReference type="InterPro" id="IPR006027">
    <property type="entry name" value="NusB_RsmB_TIM44"/>
</dbReference>
<dbReference type="GO" id="GO:0003723">
    <property type="term" value="F:RNA binding"/>
    <property type="evidence" value="ECO:0007669"/>
    <property type="project" value="UniProtKB-UniRule"/>
</dbReference>
<dbReference type="EC" id="2.1.1.176" evidence="9"/>
<keyword evidence="3 6" id="KW-0808">Transferase</keyword>
<dbReference type="InterPro" id="IPR035926">
    <property type="entry name" value="NusB-like_sf"/>
</dbReference>
<feature type="binding site" evidence="6">
    <location>
        <position position="356"/>
    </location>
    <ligand>
        <name>S-adenosyl-L-methionine</name>
        <dbReference type="ChEBI" id="CHEBI:59789"/>
    </ligand>
</feature>
<evidence type="ECO:0000313" key="9">
    <source>
        <dbReference type="EMBL" id="KJL17670.1"/>
    </source>
</evidence>
<comment type="similarity">
    <text evidence="1 6">Belongs to the class I-like SAM-binding methyltransferase superfamily. RsmB/NOP family.</text>
</comment>
<feature type="binding site" evidence="6">
    <location>
        <position position="400"/>
    </location>
    <ligand>
        <name>S-adenosyl-L-methionine</name>
        <dbReference type="ChEBI" id="CHEBI:59789"/>
    </ligand>
</feature>
<dbReference type="InterPro" id="IPR018314">
    <property type="entry name" value="RsmB/NOL1/NOP2-like_CS"/>
</dbReference>
<dbReference type="PRINTS" id="PR02008">
    <property type="entry name" value="RCMTFAMILY"/>
</dbReference>
<dbReference type="PATRIC" id="fig|104336.4.peg.2810"/>
<dbReference type="Pfam" id="PF01029">
    <property type="entry name" value="NusB"/>
    <property type="match status" value="1"/>
</dbReference>
<sequence>MSGRRDDRSRRDARSDGSGAGGGRGGSGRSGSGRGDDARGGSARNGSTRNGSTRNGSSRGGSSRGGAAAPQRTVQPARRVAYDVLRAVSDSDAYANLILPPAIADAGLTPQDAALATELAYGTLRRRGTYDAIISAAADRPAEEIDPAVLDALRLATHQLLATRVASHAAVNESVNLVAAHQGRGASSFANAVLRRISRETPGEWEQRIEASARSDDERLALRTAHPVWVIRALRRALAAEGRVDELDELLDADNASPEVTLVALPGLAEPGEPRRPYAPTAYASAGGDPHRVIAASGGTVRVQDEGSQLVALALAGAAPIVPGERWLDLCAGPGGKTALLAAIARQHDVRLEANEVVPTRARLVRNALRAVPGEVTVHEDDGRSFGTTHPGAFDRILVDAPCTGLGALRRRPEARWRKSPADVADLVPLQVELLRSALDAVAPGGIVAYATCSPHLAETTGVVQEVLRGRSDVTELDARSVVADVADAPIDLADDGSGRVQLWPHRHGTDAMFLALLRRETAAPRDNPPTDEGD</sequence>
<comment type="caution">
    <text evidence="9">The sequence shown here is derived from an EMBL/GenBank/DDBJ whole genome shotgun (WGS) entry which is preliminary data.</text>
</comment>
<feature type="compositionally biased region" description="Gly residues" evidence="7">
    <location>
        <begin position="18"/>
        <end position="33"/>
    </location>
</feature>
<evidence type="ECO:0000256" key="6">
    <source>
        <dbReference type="PROSITE-ProRule" id="PRU01023"/>
    </source>
</evidence>
<feature type="compositionally biased region" description="Basic and acidic residues" evidence="7">
    <location>
        <begin position="1"/>
        <end position="15"/>
    </location>
</feature>
<dbReference type="KEGG" id="mfol:DXT68_08380"/>
<feature type="binding site" evidence="6">
    <location>
        <begin position="331"/>
        <end position="337"/>
    </location>
    <ligand>
        <name>S-adenosyl-L-methionine</name>
        <dbReference type="ChEBI" id="CHEBI:59789"/>
    </ligand>
</feature>
<keyword evidence="2 6" id="KW-0489">Methyltransferase</keyword>
<dbReference type="InterPro" id="IPR029063">
    <property type="entry name" value="SAM-dependent_MTases_sf"/>
</dbReference>
<dbReference type="Proteomes" id="UP000033572">
    <property type="component" value="Unassembled WGS sequence"/>
</dbReference>
<proteinExistence type="inferred from homology"/>
<dbReference type="CDD" id="cd02440">
    <property type="entry name" value="AdoMet_MTases"/>
    <property type="match status" value="1"/>
</dbReference>
<reference evidence="9 10" key="1">
    <citation type="submission" date="2015-02" db="EMBL/GenBank/DDBJ databases">
        <title>Draft genome sequences of ten Microbacterium spp. with emphasis on heavy metal contaminated environments.</title>
        <authorList>
            <person name="Corretto E."/>
        </authorList>
    </citation>
    <scope>NUCLEOTIDE SEQUENCE [LARGE SCALE GENOMIC DNA]</scope>
    <source>
        <strain evidence="9 10">DSM 12966</strain>
    </source>
</reference>
<dbReference type="GO" id="GO:0001510">
    <property type="term" value="P:RNA methylation"/>
    <property type="evidence" value="ECO:0007669"/>
    <property type="project" value="InterPro"/>
</dbReference>
<keyword evidence="4 6" id="KW-0949">S-adenosyl-L-methionine</keyword>
<dbReference type="PANTHER" id="PTHR22807:SF53">
    <property type="entry name" value="RIBOSOMAL RNA SMALL SUBUNIT METHYLTRANSFERASE B-RELATED"/>
    <property type="match status" value="1"/>
</dbReference>
<dbReference type="GO" id="GO:0006355">
    <property type="term" value="P:regulation of DNA-templated transcription"/>
    <property type="evidence" value="ECO:0007669"/>
    <property type="project" value="InterPro"/>
</dbReference>
<dbReference type="EMBL" id="JYIU01000046">
    <property type="protein sequence ID" value="KJL17670.1"/>
    <property type="molecule type" value="Genomic_DNA"/>
</dbReference>
<protein>
    <submittedName>
        <fullName evidence="9">Ribosomal RNA small subunit methyltransferase B</fullName>
        <ecNumber evidence="9">2.1.1.176</ecNumber>
    </submittedName>
</protein>
<dbReference type="InterPro" id="IPR001678">
    <property type="entry name" value="MeTrfase_RsmB-F_NOP2_dom"/>
</dbReference>
<name>A0A0F0KBX9_9MICO</name>
<keyword evidence="5 6" id="KW-0694">RNA-binding</keyword>
<dbReference type="PROSITE" id="PS01153">
    <property type="entry name" value="NOL1_NOP2_SUN"/>
    <property type="match status" value="1"/>
</dbReference>
<accession>A0A0F0KBX9</accession>
<dbReference type="Gene3D" id="1.10.940.10">
    <property type="entry name" value="NusB-like"/>
    <property type="match status" value="1"/>
</dbReference>
<feature type="region of interest" description="Disordered" evidence="7">
    <location>
        <begin position="1"/>
        <end position="75"/>
    </location>
</feature>
<dbReference type="GeneID" id="94444406"/>
<feature type="binding site" evidence="6">
    <location>
        <position position="382"/>
    </location>
    <ligand>
        <name>S-adenosyl-L-methionine</name>
        <dbReference type="ChEBI" id="CHEBI:59789"/>
    </ligand>
</feature>
<dbReference type="Pfam" id="PF01189">
    <property type="entry name" value="Methyltr_RsmB-F"/>
    <property type="match status" value="1"/>
</dbReference>
<dbReference type="SUPFAM" id="SSF53335">
    <property type="entry name" value="S-adenosyl-L-methionine-dependent methyltransferases"/>
    <property type="match status" value="1"/>
</dbReference>
<dbReference type="InterPro" id="IPR049560">
    <property type="entry name" value="MeTrfase_RsmB-F_NOP2_cat"/>
</dbReference>
<feature type="active site" description="Nucleophile" evidence="6">
    <location>
        <position position="453"/>
    </location>
</feature>
<evidence type="ECO:0000256" key="2">
    <source>
        <dbReference type="ARBA" id="ARBA00022603"/>
    </source>
</evidence>
<dbReference type="RefSeq" id="WP_082069019.1">
    <property type="nucleotide sequence ID" value="NZ_CP031425.1"/>
</dbReference>
<feature type="domain" description="SAM-dependent MTase RsmB/NOP-type" evidence="8">
    <location>
        <begin position="230"/>
        <end position="521"/>
    </location>
</feature>
<organism evidence="9 10">
    <name type="scientific">Microbacterium foliorum</name>
    <dbReference type="NCBI Taxonomy" id="104336"/>
    <lineage>
        <taxon>Bacteria</taxon>
        <taxon>Bacillati</taxon>
        <taxon>Actinomycetota</taxon>
        <taxon>Actinomycetes</taxon>
        <taxon>Micrococcales</taxon>
        <taxon>Microbacteriaceae</taxon>
        <taxon>Microbacterium</taxon>
    </lineage>
</organism>
<evidence type="ECO:0000313" key="10">
    <source>
        <dbReference type="Proteomes" id="UP000033572"/>
    </source>
</evidence>
<dbReference type="GO" id="GO:0008173">
    <property type="term" value="F:RNA methyltransferase activity"/>
    <property type="evidence" value="ECO:0007669"/>
    <property type="project" value="InterPro"/>
</dbReference>
<dbReference type="PANTHER" id="PTHR22807">
    <property type="entry name" value="NOP2 YEAST -RELATED NOL1/NOP2/FMU SUN DOMAIN-CONTAINING"/>
    <property type="match status" value="1"/>
</dbReference>
<dbReference type="SUPFAM" id="SSF48013">
    <property type="entry name" value="NusB-like"/>
    <property type="match status" value="1"/>
</dbReference>
<dbReference type="AlphaFoldDB" id="A0A0F0KBX9"/>
<keyword evidence="10" id="KW-1185">Reference proteome</keyword>
<dbReference type="Gene3D" id="3.40.50.150">
    <property type="entry name" value="Vaccinia Virus protein VP39"/>
    <property type="match status" value="1"/>
</dbReference>
<evidence type="ECO:0000256" key="4">
    <source>
        <dbReference type="ARBA" id="ARBA00022691"/>
    </source>
</evidence>
<evidence type="ECO:0000256" key="1">
    <source>
        <dbReference type="ARBA" id="ARBA00007494"/>
    </source>
</evidence>
<dbReference type="InterPro" id="IPR023267">
    <property type="entry name" value="RCMT"/>
</dbReference>
<evidence type="ECO:0000256" key="3">
    <source>
        <dbReference type="ARBA" id="ARBA00022679"/>
    </source>
</evidence>
<evidence type="ECO:0000256" key="5">
    <source>
        <dbReference type="ARBA" id="ARBA00022884"/>
    </source>
</evidence>
<gene>
    <name evidence="9" type="primary">rsmB</name>
    <name evidence="9" type="ORF">RN50_02767</name>
</gene>